<accession>A0A9Q3HY40</accession>
<dbReference type="AlphaFoldDB" id="A0A9Q3HY40"/>
<reference evidence="1" key="1">
    <citation type="submission" date="2021-03" db="EMBL/GenBank/DDBJ databases">
        <title>Draft genome sequence of rust myrtle Austropuccinia psidii MF-1, a brazilian biotype.</title>
        <authorList>
            <person name="Quecine M.C."/>
            <person name="Pachon D.M.R."/>
            <person name="Bonatelli M.L."/>
            <person name="Correr F.H."/>
            <person name="Franceschini L.M."/>
            <person name="Leite T.F."/>
            <person name="Margarido G.R.A."/>
            <person name="Almeida C.A."/>
            <person name="Ferrarezi J.A."/>
            <person name="Labate C.A."/>
        </authorList>
    </citation>
    <scope>NUCLEOTIDE SEQUENCE</scope>
    <source>
        <strain evidence="1">MF-1</strain>
    </source>
</reference>
<proteinExistence type="predicted"/>
<keyword evidence="2" id="KW-1185">Reference proteome</keyword>
<evidence type="ECO:0000313" key="1">
    <source>
        <dbReference type="EMBL" id="MBW0522326.1"/>
    </source>
</evidence>
<name>A0A9Q3HY40_9BASI</name>
<comment type="caution">
    <text evidence="1">The sequence shown here is derived from an EMBL/GenBank/DDBJ whole genome shotgun (WGS) entry which is preliminary data.</text>
</comment>
<evidence type="ECO:0000313" key="2">
    <source>
        <dbReference type="Proteomes" id="UP000765509"/>
    </source>
</evidence>
<protein>
    <submittedName>
        <fullName evidence="1">Uncharacterized protein</fullName>
    </submittedName>
</protein>
<sequence>MAKLISYIKRLVKGSWTNLKDALYDSRIIDAPFLAEDLLQKLNHLSPRSDQALVAVVGFFQNISDTTDTTALVPLDHADRLKATPDSSGLRYVFN</sequence>
<dbReference type="EMBL" id="AVOT02029483">
    <property type="protein sequence ID" value="MBW0522326.1"/>
    <property type="molecule type" value="Genomic_DNA"/>
</dbReference>
<gene>
    <name evidence="1" type="ORF">O181_062041</name>
</gene>
<organism evidence="1 2">
    <name type="scientific">Austropuccinia psidii MF-1</name>
    <dbReference type="NCBI Taxonomy" id="1389203"/>
    <lineage>
        <taxon>Eukaryota</taxon>
        <taxon>Fungi</taxon>
        <taxon>Dikarya</taxon>
        <taxon>Basidiomycota</taxon>
        <taxon>Pucciniomycotina</taxon>
        <taxon>Pucciniomycetes</taxon>
        <taxon>Pucciniales</taxon>
        <taxon>Sphaerophragmiaceae</taxon>
        <taxon>Austropuccinia</taxon>
    </lineage>
</organism>
<dbReference type="Proteomes" id="UP000765509">
    <property type="component" value="Unassembled WGS sequence"/>
</dbReference>